<protein>
    <submittedName>
        <fullName evidence="1">13597_t:CDS:1</fullName>
    </submittedName>
</protein>
<dbReference type="AlphaFoldDB" id="A0A9N9PL00"/>
<reference evidence="1" key="1">
    <citation type="submission" date="2021-06" db="EMBL/GenBank/DDBJ databases">
        <authorList>
            <person name="Kallberg Y."/>
            <person name="Tangrot J."/>
            <person name="Rosling A."/>
        </authorList>
    </citation>
    <scope>NUCLEOTIDE SEQUENCE</scope>
    <source>
        <strain evidence="1">MA453B</strain>
    </source>
</reference>
<organism evidence="1 2">
    <name type="scientific">Dentiscutata erythropus</name>
    <dbReference type="NCBI Taxonomy" id="1348616"/>
    <lineage>
        <taxon>Eukaryota</taxon>
        <taxon>Fungi</taxon>
        <taxon>Fungi incertae sedis</taxon>
        <taxon>Mucoromycota</taxon>
        <taxon>Glomeromycotina</taxon>
        <taxon>Glomeromycetes</taxon>
        <taxon>Diversisporales</taxon>
        <taxon>Gigasporaceae</taxon>
        <taxon>Dentiscutata</taxon>
    </lineage>
</organism>
<evidence type="ECO:0000313" key="1">
    <source>
        <dbReference type="EMBL" id="CAG8826967.1"/>
    </source>
</evidence>
<keyword evidence="2" id="KW-1185">Reference proteome</keyword>
<dbReference type="Proteomes" id="UP000789405">
    <property type="component" value="Unassembled WGS sequence"/>
</dbReference>
<sequence length="155" mass="18242">SLTGVDELKNESGKCTFHVIPEESYDEEYEYVLGSDIGIQTENICLVDRGTQYDIQGQADEKMQTDSGSLQCNIEMYHNTIREIIANYKSESWDIAYQYIDDDLKLEMEFYTIFPGYYFYSKFEKMKMITMHKLNITEDDINLVRKPVAEFIWSE</sequence>
<gene>
    <name evidence="1" type="ORF">DERYTH_LOCUS28197</name>
</gene>
<feature type="non-terminal residue" evidence="1">
    <location>
        <position position="155"/>
    </location>
</feature>
<name>A0A9N9PL00_9GLOM</name>
<accession>A0A9N9PL00</accession>
<feature type="non-terminal residue" evidence="1">
    <location>
        <position position="1"/>
    </location>
</feature>
<evidence type="ECO:0000313" key="2">
    <source>
        <dbReference type="Proteomes" id="UP000789405"/>
    </source>
</evidence>
<dbReference type="EMBL" id="CAJVPY010068909">
    <property type="protein sequence ID" value="CAG8826967.1"/>
    <property type="molecule type" value="Genomic_DNA"/>
</dbReference>
<comment type="caution">
    <text evidence="1">The sequence shown here is derived from an EMBL/GenBank/DDBJ whole genome shotgun (WGS) entry which is preliminary data.</text>
</comment>
<proteinExistence type="predicted"/>